<evidence type="ECO:0000313" key="2">
    <source>
        <dbReference type="Proteomes" id="UP000320806"/>
    </source>
</evidence>
<organism evidence="1 2">
    <name type="scientific">Yimella lutea</name>
    <dbReference type="NCBI Taxonomy" id="587872"/>
    <lineage>
        <taxon>Bacteria</taxon>
        <taxon>Bacillati</taxon>
        <taxon>Actinomycetota</taxon>
        <taxon>Actinomycetes</taxon>
        <taxon>Micrococcales</taxon>
        <taxon>Dermacoccaceae</taxon>
        <taxon>Yimella</taxon>
    </lineage>
</organism>
<reference evidence="1 2" key="1">
    <citation type="submission" date="2019-06" db="EMBL/GenBank/DDBJ databases">
        <title>Sequencing the genomes of 1000 actinobacteria strains.</title>
        <authorList>
            <person name="Klenk H.-P."/>
        </authorList>
    </citation>
    <scope>NUCLEOTIDE SEQUENCE [LARGE SCALE GENOMIC DNA]</scope>
    <source>
        <strain evidence="1 2">DSM 19828</strain>
    </source>
</reference>
<evidence type="ECO:0000313" key="1">
    <source>
        <dbReference type="EMBL" id="TQJ13840.1"/>
    </source>
</evidence>
<keyword evidence="2" id="KW-1185">Reference proteome</keyword>
<comment type="caution">
    <text evidence="1">The sequence shown here is derived from an EMBL/GenBank/DDBJ whole genome shotgun (WGS) entry which is preliminary data.</text>
</comment>
<proteinExistence type="predicted"/>
<dbReference type="AlphaFoldDB" id="A0A542EEW1"/>
<dbReference type="Proteomes" id="UP000320806">
    <property type="component" value="Unassembled WGS sequence"/>
</dbReference>
<gene>
    <name evidence="1" type="ORF">FB459_1275</name>
</gene>
<dbReference type="EMBL" id="VFMO01000001">
    <property type="protein sequence ID" value="TQJ13840.1"/>
    <property type="molecule type" value="Genomic_DNA"/>
</dbReference>
<dbReference type="RefSeq" id="WP_170221748.1">
    <property type="nucleotide sequence ID" value="NZ_BAABCI010000002.1"/>
</dbReference>
<protein>
    <submittedName>
        <fullName evidence="1">Uncharacterized protein</fullName>
    </submittedName>
</protein>
<sequence>MTDPTALQRLAAAIDQQPDRQHPLDSHNTDDAADLAARLALTANPSTTTHKENNR</sequence>
<name>A0A542EEW1_9MICO</name>
<accession>A0A542EEW1</accession>